<reference evidence="2 3" key="1">
    <citation type="journal article" date="2016" name="Nat. Commun.">
        <title>Thousands of microbial genomes shed light on interconnected biogeochemical processes in an aquifer system.</title>
        <authorList>
            <person name="Anantharaman K."/>
            <person name="Brown C.T."/>
            <person name="Hug L.A."/>
            <person name="Sharon I."/>
            <person name="Castelle C.J."/>
            <person name="Probst A.J."/>
            <person name="Thomas B.C."/>
            <person name="Singh A."/>
            <person name="Wilkins M.J."/>
            <person name="Karaoz U."/>
            <person name="Brodie E.L."/>
            <person name="Williams K.H."/>
            <person name="Hubbard S.S."/>
            <person name="Banfield J.F."/>
        </authorList>
    </citation>
    <scope>NUCLEOTIDE SEQUENCE [LARGE SCALE GENOMIC DNA]</scope>
</reference>
<sequence>MSTLFSNPTIQTFDDSLERKKAQKQRGYLARIFPFDLETIEKLQSEGAGVFFVPNPQVDLNQRGILNTKEFKFLSLDLDVTKESSGMVDEDIKAAKKQLEAKLLGLEIKPNVVIETKNGLQPVWEFANPKQLTTEEERVDADTLYERMVLGVTKVLGHKSEGDSLSRVIRYPKTKHLKDPNNPHTIDYKETNSTCPTFETFMAAYPPASFSEIKTPYAEIIKGVDIGDRFKLGLRLLGRWLKGSRLDEFETVVWPMFKIWNQTCNPPKAESMVREHFEGIAKKETAKRQEEVSNSAAIRREPFEFNPILLSSLTEDDYLDIDWIWEGFIAKGHITLLSALWKSGKTTLVAELLKAIQEAKPLAGQTTKKVRTLIVTEESKNMWYRRKEDHDLTLDIWIVPRPVNRRLSYIEWVKFINEVLDFAKNEGIELVVLDTISTFWSVTNENDASDVGAALLPLTSVTEEGMGVLMVHHFRKSGGEEGTAARGSGALGSYVDILVDFSRMDKEDPKSTKRVIKTYSRFDETPIEVVLEYLNDEYVTLGTIKEVRREAKLGVVINILEKKKEGLTVSEIVENWDEDLYGKPKKKRSVSDYISELLEKGVVVNAGEKMVGKTLAPVYCLAENNASKTSIGDTSHFASDIEPKNWNASETGNARVDKNEATTLAKKESSLNSIASVNKKSSAPSEVPEEPEKGSSFDKSTTGNGELKPTGLFKTGDDQFERKIKITKAWIPKSSKQALEKSITKLETYLEREAENSARDWRYPLVDSLYSKMIDEHGAKNFSESEDK</sequence>
<feature type="region of interest" description="Disordered" evidence="1">
    <location>
        <begin position="668"/>
        <end position="714"/>
    </location>
</feature>
<organism evidence="2 3">
    <name type="scientific">Candidatus Woykebacteria bacterium RBG_13_40_15</name>
    <dbReference type="NCBI Taxonomy" id="1802593"/>
    <lineage>
        <taxon>Bacteria</taxon>
        <taxon>Candidatus Woykeibacteriota</taxon>
    </lineage>
</organism>
<name>A0A1G1W832_9BACT</name>
<protein>
    <submittedName>
        <fullName evidence="2">Uncharacterized protein</fullName>
    </submittedName>
</protein>
<dbReference type="STRING" id="1802593.A2172_05395"/>
<comment type="caution">
    <text evidence="2">The sequence shown here is derived from an EMBL/GenBank/DDBJ whole genome shotgun (WGS) entry which is preliminary data.</text>
</comment>
<dbReference type="Gene3D" id="3.40.50.300">
    <property type="entry name" value="P-loop containing nucleotide triphosphate hydrolases"/>
    <property type="match status" value="1"/>
</dbReference>
<dbReference type="InterPro" id="IPR027417">
    <property type="entry name" value="P-loop_NTPase"/>
</dbReference>
<dbReference type="SUPFAM" id="SSF52540">
    <property type="entry name" value="P-loop containing nucleoside triphosphate hydrolases"/>
    <property type="match status" value="1"/>
</dbReference>
<evidence type="ECO:0000313" key="3">
    <source>
        <dbReference type="Proteomes" id="UP000176631"/>
    </source>
</evidence>
<evidence type="ECO:0000256" key="1">
    <source>
        <dbReference type="SAM" id="MobiDB-lite"/>
    </source>
</evidence>
<gene>
    <name evidence="2" type="ORF">A2172_05395</name>
</gene>
<evidence type="ECO:0000313" key="2">
    <source>
        <dbReference type="EMBL" id="OGY23839.1"/>
    </source>
</evidence>
<dbReference type="Pfam" id="PF13481">
    <property type="entry name" value="AAA_25"/>
    <property type="match status" value="1"/>
</dbReference>
<dbReference type="AlphaFoldDB" id="A0A1G1W832"/>
<dbReference type="EMBL" id="MHCP01000020">
    <property type="protein sequence ID" value="OGY23839.1"/>
    <property type="molecule type" value="Genomic_DNA"/>
</dbReference>
<proteinExistence type="predicted"/>
<accession>A0A1G1W832</accession>
<dbReference type="Proteomes" id="UP000176631">
    <property type="component" value="Unassembled WGS sequence"/>
</dbReference>